<dbReference type="PANTHER" id="PTHR33568">
    <property type="entry name" value="DNA POLYMERASE"/>
    <property type="match status" value="1"/>
</dbReference>
<evidence type="ECO:0000313" key="2">
    <source>
        <dbReference type="Proteomes" id="UP001159428"/>
    </source>
</evidence>
<accession>A0AAU9WR92</accession>
<comment type="caution">
    <text evidence="1">The sequence shown here is derived from an EMBL/GenBank/DDBJ whole genome shotgun (WGS) entry which is preliminary data.</text>
</comment>
<dbReference type="AlphaFoldDB" id="A0AAU9WR92"/>
<evidence type="ECO:0008006" key="3">
    <source>
        <dbReference type="Google" id="ProtNLM"/>
    </source>
</evidence>
<dbReference type="EMBL" id="CALNXJ010000019">
    <property type="protein sequence ID" value="CAH3122829.1"/>
    <property type="molecule type" value="Genomic_DNA"/>
</dbReference>
<dbReference type="PANTHER" id="PTHR33568:SF3">
    <property type="entry name" value="DNA-DIRECTED DNA POLYMERASE"/>
    <property type="match status" value="1"/>
</dbReference>
<dbReference type="Gene3D" id="1.10.287.690">
    <property type="entry name" value="Helix hairpin bin"/>
    <property type="match status" value="1"/>
</dbReference>
<evidence type="ECO:0000313" key="1">
    <source>
        <dbReference type="EMBL" id="CAH3122829.1"/>
    </source>
</evidence>
<sequence length="374" mass="42605">NGDELCCTRAIVTAKARLDQHPNWDGFKRGRRIQAEHAVDLHHETRVPRGPCGYDELRAFSLAPSLYDYQILLCDATRGYVVTLFGPPSQKQLVPLYNDGHYNVITSLPGFFGTSYFCTRCLKPYDNQGHHACDNNPDHCRACLQTGCPDYTEARCRSLLAMQTCDLCRFMFYGTACFTNHVSKTQSGKTADHQQLSVCMSRRKCGNCRKLLVGRKQQQEHRCGHVTCPSCHHYVEAFNDEKPPLHVFFDVEVMQDTGRHVPNLFNTLSNQSYGIGLDPEKIEKNPGLRTLAEMMLNSMWGKFGQLTNKTQVREFDDPKKFSTFCISDTLQIKYVGIQSDDRVEVQYTLQEEDESISPNLNIFVACFTTCWAHL</sequence>
<dbReference type="SUPFAM" id="SSF56672">
    <property type="entry name" value="DNA/RNA polymerases"/>
    <property type="match status" value="1"/>
</dbReference>
<name>A0AAU9WR92_9CNID</name>
<organism evidence="1 2">
    <name type="scientific">Pocillopora meandrina</name>
    <dbReference type="NCBI Taxonomy" id="46732"/>
    <lineage>
        <taxon>Eukaryota</taxon>
        <taxon>Metazoa</taxon>
        <taxon>Cnidaria</taxon>
        <taxon>Anthozoa</taxon>
        <taxon>Hexacorallia</taxon>
        <taxon>Scleractinia</taxon>
        <taxon>Astrocoeniina</taxon>
        <taxon>Pocilloporidae</taxon>
        <taxon>Pocillopora</taxon>
    </lineage>
</organism>
<feature type="non-terminal residue" evidence="1">
    <location>
        <position position="1"/>
    </location>
</feature>
<keyword evidence="2" id="KW-1185">Reference proteome</keyword>
<dbReference type="InterPro" id="IPR043502">
    <property type="entry name" value="DNA/RNA_pol_sf"/>
</dbReference>
<reference evidence="1 2" key="1">
    <citation type="submission" date="2022-05" db="EMBL/GenBank/DDBJ databases">
        <authorList>
            <consortium name="Genoscope - CEA"/>
            <person name="William W."/>
        </authorList>
    </citation>
    <scope>NUCLEOTIDE SEQUENCE [LARGE SCALE GENOMIC DNA]</scope>
</reference>
<proteinExistence type="predicted"/>
<gene>
    <name evidence="1" type="ORF">PMEA_00009811</name>
</gene>
<protein>
    <recommendedName>
        <fullName evidence="3">DNA-directed DNA polymerase</fullName>
    </recommendedName>
</protein>
<dbReference type="Proteomes" id="UP001159428">
    <property type="component" value="Unassembled WGS sequence"/>
</dbReference>